<comment type="caution">
    <text evidence="1">The sequence shown here is derived from an EMBL/GenBank/DDBJ whole genome shotgun (WGS) entry which is preliminary data.</text>
</comment>
<accession>A0ACB7XLQ6</accession>
<evidence type="ECO:0000313" key="1">
    <source>
        <dbReference type="EMBL" id="KAH7841718.1"/>
    </source>
</evidence>
<evidence type="ECO:0000313" key="2">
    <source>
        <dbReference type="Proteomes" id="UP000828048"/>
    </source>
</evidence>
<organism evidence="1 2">
    <name type="scientific">Vaccinium darrowii</name>
    <dbReference type="NCBI Taxonomy" id="229202"/>
    <lineage>
        <taxon>Eukaryota</taxon>
        <taxon>Viridiplantae</taxon>
        <taxon>Streptophyta</taxon>
        <taxon>Embryophyta</taxon>
        <taxon>Tracheophyta</taxon>
        <taxon>Spermatophyta</taxon>
        <taxon>Magnoliopsida</taxon>
        <taxon>eudicotyledons</taxon>
        <taxon>Gunneridae</taxon>
        <taxon>Pentapetalae</taxon>
        <taxon>asterids</taxon>
        <taxon>Ericales</taxon>
        <taxon>Ericaceae</taxon>
        <taxon>Vaccinioideae</taxon>
        <taxon>Vaccinieae</taxon>
        <taxon>Vaccinium</taxon>
    </lineage>
</organism>
<keyword evidence="2" id="KW-1185">Reference proteome</keyword>
<name>A0ACB7XLQ6_9ERIC</name>
<sequence>MEGEDDVVYGACNRNYAAEIGMYVLDGCGEFALDSAGSRYCEACGCDKNFHIVIVPNRTTTATTSINNLGAKPNTNMNINGGRIRLSVNENSVLTLVSDGDDQVEVNGPEIVDERSSTATSGTKSKKNKKKNKK</sequence>
<dbReference type="Proteomes" id="UP000828048">
    <property type="component" value="Chromosome 10"/>
</dbReference>
<protein>
    <submittedName>
        <fullName evidence="1">Uncharacterized protein</fullName>
    </submittedName>
</protein>
<proteinExistence type="predicted"/>
<gene>
    <name evidence="1" type="ORF">Vadar_033402</name>
</gene>
<reference evidence="1 2" key="1">
    <citation type="journal article" date="2021" name="Hortic Res">
        <title>High-quality reference genome and annotation aids understanding of berry development for evergreen blueberry (Vaccinium darrowii).</title>
        <authorList>
            <person name="Yu J."/>
            <person name="Hulse-Kemp A.M."/>
            <person name="Babiker E."/>
            <person name="Staton M."/>
        </authorList>
    </citation>
    <scope>NUCLEOTIDE SEQUENCE [LARGE SCALE GENOMIC DNA]</scope>
    <source>
        <strain evidence="2">cv. NJ 8807/NJ 8810</strain>
        <tissue evidence="1">Young leaf</tissue>
    </source>
</reference>
<dbReference type="EMBL" id="CM037160">
    <property type="protein sequence ID" value="KAH7841718.1"/>
    <property type="molecule type" value="Genomic_DNA"/>
</dbReference>